<protein>
    <submittedName>
        <fullName evidence="3">Uncharacterized protein</fullName>
    </submittedName>
</protein>
<proteinExistence type="predicted"/>
<sequence>MQLSDRQRKDWLSKEIQNKKYSQSKKTILPGTHHQDEAEEEMNILVPTKYKEKNTSRNETFEKIEGKEKEKVEEERDKLNKKMVNQKSEKKEVMKVEKELKPKLEIENVIRKILEQKISLTLEESLSVSPTFINMLKGISLEEKEALKSVNTLDIQEDYISKKIKDFEKKRLHYAYPLGFMQVFVGKEEYPVIALVDTRSDFLSST</sequence>
<dbReference type="EMBL" id="AVOT02003118">
    <property type="protein sequence ID" value="MBW0472537.1"/>
    <property type="molecule type" value="Genomic_DNA"/>
</dbReference>
<organism evidence="3 4">
    <name type="scientific">Austropuccinia psidii MF-1</name>
    <dbReference type="NCBI Taxonomy" id="1389203"/>
    <lineage>
        <taxon>Eukaryota</taxon>
        <taxon>Fungi</taxon>
        <taxon>Dikarya</taxon>
        <taxon>Basidiomycota</taxon>
        <taxon>Pucciniomycotina</taxon>
        <taxon>Pucciniomycetes</taxon>
        <taxon>Pucciniales</taxon>
        <taxon>Sphaerophragmiaceae</taxon>
        <taxon>Austropuccinia</taxon>
    </lineage>
</organism>
<evidence type="ECO:0000256" key="1">
    <source>
        <dbReference type="SAM" id="Coils"/>
    </source>
</evidence>
<gene>
    <name evidence="3" type="ORF">O181_012252</name>
</gene>
<keyword evidence="4" id="KW-1185">Reference proteome</keyword>
<feature type="coiled-coil region" evidence="1">
    <location>
        <begin position="57"/>
        <end position="89"/>
    </location>
</feature>
<comment type="caution">
    <text evidence="3">The sequence shown here is derived from an EMBL/GenBank/DDBJ whole genome shotgun (WGS) entry which is preliminary data.</text>
</comment>
<dbReference type="Proteomes" id="UP000765509">
    <property type="component" value="Unassembled WGS sequence"/>
</dbReference>
<evidence type="ECO:0000313" key="3">
    <source>
        <dbReference type="EMBL" id="MBW0472537.1"/>
    </source>
</evidence>
<evidence type="ECO:0000313" key="4">
    <source>
        <dbReference type="Proteomes" id="UP000765509"/>
    </source>
</evidence>
<reference evidence="3" key="1">
    <citation type="submission" date="2021-03" db="EMBL/GenBank/DDBJ databases">
        <title>Draft genome sequence of rust myrtle Austropuccinia psidii MF-1, a brazilian biotype.</title>
        <authorList>
            <person name="Quecine M.C."/>
            <person name="Pachon D.M.R."/>
            <person name="Bonatelli M.L."/>
            <person name="Correr F.H."/>
            <person name="Franceschini L.M."/>
            <person name="Leite T.F."/>
            <person name="Margarido G.R.A."/>
            <person name="Almeida C.A."/>
            <person name="Ferrarezi J.A."/>
            <person name="Labate C.A."/>
        </authorList>
    </citation>
    <scope>NUCLEOTIDE SEQUENCE</scope>
    <source>
        <strain evidence="3">MF-1</strain>
    </source>
</reference>
<name>A0A9Q3BW45_9BASI</name>
<evidence type="ECO:0000256" key="2">
    <source>
        <dbReference type="SAM" id="MobiDB-lite"/>
    </source>
</evidence>
<dbReference type="AlphaFoldDB" id="A0A9Q3BW45"/>
<feature type="region of interest" description="Disordered" evidence="2">
    <location>
        <begin position="22"/>
        <end position="42"/>
    </location>
</feature>
<accession>A0A9Q3BW45</accession>
<keyword evidence="1" id="KW-0175">Coiled coil</keyword>